<gene>
    <name evidence="14" type="ORF">KQ657_003340</name>
</gene>
<dbReference type="Gene3D" id="3.20.20.70">
    <property type="entry name" value="Aldolase class I"/>
    <property type="match status" value="1"/>
</dbReference>
<evidence type="ECO:0000256" key="7">
    <source>
        <dbReference type="ARBA" id="ARBA00023141"/>
    </source>
</evidence>
<dbReference type="PANTHER" id="PTHR21225:SF12">
    <property type="entry name" value="PHOSPHO-2-DEHYDRO-3-DEOXYHEPTONATE ALDOLASE, TYROSINE-INHIBITED"/>
    <property type="match status" value="1"/>
</dbReference>
<comment type="caution">
    <text evidence="14">The sequence shown here is derived from an EMBL/GenBank/DDBJ whole genome shotgun (WGS) entry which is preliminary data.</text>
</comment>
<dbReference type="EMBL" id="JAHMUF010000003">
    <property type="protein sequence ID" value="KAG7195573.1"/>
    <property type="molecule type" value="Genomic_DNA"/>
</dbReference>
<dbReference type="EC" id="2.5.1.54" evidence="4"/>
<dbReference type="OrthoDB" id="4020666at2759"/>
<evidence type="ECO:0000256" key="6">
    <source>
        <dbReference type="ARBA" id="ARBA00022679"/>
    </source>
</evidence>
<protein>
    <recommendedName>
        <fullName evidence="4">3-deoxy-7-phosphoheptulonate synthase</fullName>
        <ecNumber evidence="4">2.5.1.54</ecNumber>
    </recommendedName>
    <alternativeName>
        <fullName evidence="10">3-deoxy-D-arabino-heptulosonate 7-phosphate synthase</fullName>
    </alternativeName>
    <alternativeName>
        <fullName evidence="9">DAHP synthase</fullName>
    </alternativeName>
    <alternativeName>
        <fullName evidence="8">Phospho-2-keto-3-deoxyheptonate aldolase</fullName>
    </alternativeName>
</protein>
<comment type="pathway">
    <text evidence="2">Metabolic intermediate biosynthesis; chorismate biosynthesis; chorismate from D-erythrose 4-phosphate and phosphoenolpyruvate: step 1/7.</text>
</comment>
<comment type="catalytic activity">
    <reaction evidence="11">
        <text>D-erythrose 4-phosphate + phosphoenolpyruvate + H2O = 7-phospho-2-dehydro-3-deoxy-D-arabino-heptonate + phosphate</text>
        <dbReference type="Rhea" id="RHEA:14717"/>
        <dbReference type="ChEBI" id="CHEBI:15377"/>
        <dbReference type="ChEBI" id="CHEBI:16897"/>
        <dbReference type="ChEBI" id="CHEBI:43474"/>
        <dbReference type="ChEBI" id="CHEBI:58394"/>
        <dbReference type="ChEBI" id="CHEBI:58702"/>
        <dbReference type="EC" id="2.5.1.54"/>
    </reaction>
</comment>
<evidence type="ECO:0000313" key="15">
    <source>
        <dbReference type="Proteomes" id="UP000790833"/>
    </source>
</evidence>
<dbReference type="AlphaFoldDB" id="A0A9P8AK83"/>
<sequence length="343" mass="37642">MSCGDTKPALSKSSSSSSVQSTTGFNNVPVPLPDLVQGVLYPLGHQLKNQILLHRALIRSMLNQDVTSKQQRSTPLLIIAGPSSISDVEEIKSCAEWIKSKDSFVLLRVNMSVIIQNDSYLSFEILKGLPYCRSLLRDLARLCPIVGELSDTLTPQYFSDIYSLALISSTYVESQLHRESVSGCSYSVGFGTQDSTLALDLTTYENKISAAMDAMYTASQPHLFLSMTKIGQVAVTSTQGNNDTFLLLQLNALVSKDDISKYIAKVYSHPNYQHSSPKIMLDVGKVNNSNYEDISSKLLTILNSEVNKNVVGVMIDSGDNYTSKVMSENLTNADKLIDLLESL</sequence>
<evidence type="ECO:0000256" key="12">
    <source>
        <dbReference type="SAM" id="MobiDB-lite"/>
    </source>
</evidence>
<accession>A0A9P8AK83</accession>
<organism evidence="14 15">
    <name type="scientific">Scheffersomyces spartinae</name>
    <dbReference type="NCBI Taxonomy" id="45513"/>
    <lineage>
        <taxon>Eukaryota</taxon>
        <taxon>Fungi</taxon>
        <taxon>Dikarya</taxon>
        <taxon>Ascomycota</taxon>
        <taxon>Saccharomycotina</taxon>
        <taxon>Pichiomycetes</taxon>
        <taxon>Debaryomycetaceae</taxon>
        <taxon>Scheffersomyces</taxon>
    </lineage>
</organism>
<name>A0A9P8AK83_9ASCO</name>
<comment type="similarity">
    <text evidence="3">Belongs to the class-I DAHP synthase family.</text>
</comment>
<dbReference type="SUPFAM" id="SSF51569">
    <property type="entry name" value="Aldolase"/>
    <property type="match status" value="1"/>
</dbReference>
<dbReference type="GO" id="GO:0003849">
    <property type="term" value="F:3-deoxy-7-phosphoheptulonate synthase activity"/>
    <property type="evidence" value="ECO:0007669"/>
    <property type="project" value="UniProtKB-EC"/>
</dbReference>
<evidence type="ECO:0000256" key="3">
    <source>
        <dbReference type="ARBA" id="ARBA00007985"/>
    </source>
</evidence>
<evidence type="ECO:0000256" key="11">
    <source>
        <dbReference type="ARBA" id="ARBA00047508"/>
    </source>
</evidence>
<dbReference type="InterPro" id="IPR013785">
    <property type="entry name" value="Aldolase_TIM"/>
</dbReference>
<evidence type="ECO:0000256" key="1">
    <source>
        <dbReference type="ARBA" id="ARBA00003726"/>
    </source>
</evidence>
<keyword evidence="5" id="KW-0028">Amino-acid biosynthesis</keyword>
<keyword evidence="15" id="KW-1185">Reference proteome</keyword>
<dbReference type="GO" id="GO:0008652">
    <property type="term" value="P:amino acid biosynthetic process"/>
    <property type="evidence" value="ECO:0007669"/>
    <property type="project" value="UniProtKB-KW"/>
</dbReference>
<evidence type="ECO:0000256" key="9">
    <source>
        <dbReference type="ARBA" id="ARBA00031349"/>
    </source>
</evidence>
<evidence type="ECO:0000256" key="2">
    <source>
        <dbReference type="ARBA" id="ARBA00004688"/>
    </source>
</evidence>
<feature type="domain" description="DAHP synthetase I/KDSA" evidence="13">
    <location>
        <begin position="73"/>
        <end position="318"/>
    </location>
</feature>
<evidence type="ECO:0000313" key="14">
    <source>
        <dbReference type="EMBL" id="KAG7195573.1"/>
    </source>
</evidence>
<evidence type="ECO:0000259" key="13">
    <source>
        <dbReference type="Pfam" id="PF00793"/>
    </source>
</evidence>
<dbReference type="GO" id="GO:0009073">
    <property type="term" value="P:aromatic amino acid family biosynthetic process"/>
    <property type="evidence" value="ECO:0007669"/>
    <property type="project" value="UniProtKB-KW"/>
</dbReference>
<evidence type="ECO:0000256" key="5">
    <source>
        <dbReference type="ARBA" id="ARBA00022605"/>
    </source>
</evidence>
<evidence type="ECO:0000256" key="8">
    <source>
        <dbReference type="ARBA" id="ARBA00031111"/>
    </source>
</evidence>
<keyword evidence="6" id="KW-0808">Transferase</keyword>
<proteinExistence type="inferred from homology"/>
<dbReference type="Pfam" id="PF00793">
    <property type="entry name" value="DAHP_synth_1"/>
    <property type="match status" value="1"/>
</dbReference>
<dbReference type="InterPro" id="IPR006218">
    <property type="entry name" value="DAHP1/KDSA"/>
</dbReference>
<dbReference type="GO" id="GO:0005737">
    <property type="term" value="C:cytoplasm"/>
    <property type="evidence" value="ECO:0007669"/>
    <property type="project" value="TreeGrafter"/>
</dbReference>
<dbReference type="InterPro" id="IPR006219">
    <property type="entry name" value="DAHP_synth_1"/>
</dbReference>
<reference evidence="14" key="1">
    <citation type="submission" date="2021-03" db="EMBL/GenBank/DDBJ databases">
        <authorList>
            <person name="Palmer J.M."/>
        </authorList>
    </citation>
    <scope>NUCLEOTIDE SEQUENCE</scope>
    <source>
        <strain evidence="14">ARV_011</strain>
    </source>
</reference>
<dbReference type="PANTHER" id="PTHR21225">
    <property type="entry name" value="PHOSPHO-2-DEHYDRO-3-DEOXYHEPTONATE ALDOLASE DAHP SYNTHETASE"/>
    <property type="match status" value="1"/>
</dbReference>
<keyword evidence="7" id="KW-0057">Aromatic amino acid biosynthesis</keyword>
<dbReference type="GeneID" id="66116714"/>
<dbReference type="RefSeq" id="XP_043051118.1">
    <property type="nucleotide sequence ID" value="XM_043194066.1"/>
</dbReference>
<comment type="function">
    <text evidence="1">Stereospecific condensation of phosphoenolpyruvate (PEP) and D-erythrose-4-phosphate (E4P) giving rise to 3-deoxy-D-arabino-heptulosonate-7-phosphate (DAHP).</text>
</comment>
<feature type="compositionally biased region" description="Low complexity" evidence="12">
    <location>
        <begin position="11"/>
        <end position="21"/>
    </location>
</feature>
<evidence type="ECO:0000256" key="4">
    <source>
        <dbReference type="ARBA" id="ARBA00012694"/>
    </source>
</evidence>
<evidence type="ECO:0000256" key="10">
    <source>
        <dbReference type="ARBA" id="ARBA00032193"/>
    </source>
</evidence>
<feature type="region of interest" description="Disordered" evidence="12">
    <location>
        <begin position="1"/>
        <end position="22"/>
    </location>
</feature>
<dbReference type="Proteomes" id="UP000790833">
    <property type="component" value="Unassembled WGS sequence"/>
</dbReference>